<accession>A0A2R4VU03</accession>
<dbReference type="Pfam" id="PF07581">
    <property type="entry name" value="Glug"/>
    <property type="match status" value="6"/>
</dbReference>
<dbReference type="InterPro" id="IPR041286">
    <property type="entry name" value="MBG_2"/>
</dbReference>
<dbReference type="InterPro" id="IPR011493">
    <property type="entry name" value="GLUG"/>
</dbReference>
<proteinExistence type="predicted"/>
<evidence type="ECO:0000313" key="4">
    <source>
        <dbReference type="Proteomes" id="UP000077405"/>
    </source>
</evidence>
<dbReference type="SUPFAM" id="SSF51126">
    <property type="entry name" value="Pectin lyase-like"/>
    <property type="match status" value="1"/>
</dbReference>
<evidence type="ECO:0000313" key="3">
    <source>
        <dbReference type="EMBL" id="AWB07912.1"/>
    </source>
</evidence>
<dbReference type="InterPro" id="IPR008638">
    <property type="entry name" value="FhaB/CdiA-like_TPS"/>
</dbReference>
<feature type="region of interest" description="Disordered" evidence="1">
    <location>
        <begin position="3084"/>
        <end position="3111"/>
    </location>
</feature>
<keyword evidence="3" id="KW-0614">Plasmid</keyword>
<dbReference type="Gene3D" id="3.30.160.710">
    <property type="match status" value="7"/>
</dbReference>
<dbReference type="Gene3D" id="2.160.20.10">
    <property type="entry name" value="Single-stranded right-handed beta-helix, Pectin lyase-like"/>
    <property type="match status" value="1"/>
</dbReference>
<name>A0A2R4VU03_9PROT</name>
<feature type="domain" description="Filamentous haemagglutinin FhaB/tRNA nuclease CdiA-like TPS" evidence="2">
    <location>
        <begin position="53"/>
        <end position="165"/>
    </location>
</feature>
<dbReference type="InterPro" id="IPR012334">
    <property type="entry name" value="Pectin_lyas_fold"/>
</dbReference>
<gene>
    <name evidence="3" type="ORF">A6A40_22960</name>
</gene>
<dbReference type="Pfam" id="PF18676">
    <property type="entry name" value="MBG_2"/>
    <property type="match status" value="8"/>
</dbReference>
<sequence length="3149" mass="306084">MPNQKTANRGERMTSVDSQAFRRAGSSSRPSRRLQILMASVALLAGRESTALAQALPSGPSVAAGSVSISTPSGTSLIVDQSSPNAVVNWQSFSIGAGNTVHVNNGGGATLNRVTGNVPSRLDGSLTATGSVYLINPAGVAVGPGGRVATGGSFVASTLDVRDAEFLKGGDKTFSGTSKATVTNAGSIGSLGGDVALIARAVDNSGTIAAPKGTAALAAGYEVLARDGAVNGGKFQVKVGGADTEAKTTGTITAAVAELRANGGNVYALAGNTGGVIAATGTATSGGRVYLTAGDDGAVEAGGTIAATRTMETGATQGGDIRVSGGRATVSGTLTARGSSAPPIPGVKPARGAGGTVAVTGRTVTVAGTATVDASGSSGGAVAIGGDWQGGKDAGTKTLAETVANAATTSVAAGARLSADGSAGNGGSVVVWSDERTEFAGTISARGDGVGADGSAGNGGRAEVSGKAVLSFQGTADLRAGRDGAGRTGSLLLDPYDLTISNGTDSGVSGFSATGNDSVLSAGTLTAALGTANVTVSTGSGGSQEGNITVAAPVSWSADTALTLQAAGNIAVNAAVTATGSSAGLVLEHGAGKDYSVAAPITLSGSNATLQIGPTGDLTSYTLLHDMSAFAQLNNDPIGNYALAQSLNADGTTYTDSPVNSAFFGTFAGLGNSISNLTINALSADGVGLFYDAGTGSVIRDLTLTGTVTGAEHTGGLAGYSRGLIRNVNTAVTVTGTNHVGGLAGEMTGGSVIDSSATGAVNGASYLGGLIGSLGNQGVTLTRTHATGTVTSTASGVQSYIGGLVGNNDGTPIVSSYATGDVRKSSGPSNYSGGLVGRNRGDISNAYATGQVGNAEAGTVGGLIGQNVSGALSKVYATGSVTGTNQVGGLIGSNNGTVTQAYATGAVRGGGTDVGGLIGHDGGTVTASYWDTETTGQASSAGGSGVVGLTTAQARGRSNYAGWDFTTDWYQEGDLRPIGRWEASADGTITNAHQLQLVAAAPSGTYRLSRDVDAGATADSSNAGIWSSSGFMPIGTGGTPFSGTFDGGGHTISNLTINRPSTDGVGLFSMAVTASVISNLTLTGTVTGRAYTGGLAALGYGLVNNVNTAVTVTGTDQVGGLIGDMSGGSVIDSSAAGAVNGASSIGGLIGNLGDQGVILTRSHATGTVTSIASGAQFNIGGLVGSNLGTPIVSSYATGDVRTASATANYSGGLVGANYGTIRDSYATGSVTNSSYAGGLVGQNSGDITNAYATGQVGNADVNTVGGLIGQNISGTLSKVYATGSVTGTSKVGGLIGDNTAGVTQAYATGAVSGGSTDVGGLIGSNGGTVTASYWDKETTGQANSAGGGGVVGLTTAQARDKSNYAGWNFATDWYQEGDLRPIGRWEASADGTITNAHQLQLVAAAPSGTYRLSRDIDAGATAGSSNAGIWSSSGFVPIGSGGTPFSGTFDGGGHTISNLTINRPSTDGVGLFSNAWAGSVIRDLTLTGTVTGGMYTGGLAGHGSGLIKNVNTAVTVTGTERVGGLVGEMAQDMAGGSVIDSSAAGAVNGASNIGGLIGILGEQGVILTGSHATGTVTSIASGAQSYIGGLVGFNSGTPIESSYATGDVRKSSGTSNYSGGLVGFNTGTIRNSYATGSVTNSSTAGGLAGYNESSISNAYATGQVGNADADTVGGLIGQNSGTLSKVYATGSVTGTSKVGGLIGNNDGAAVTQAYATGAVTGGNTDVGGLIGLSWGAVTASYWDTETTGQASSAGGDGVVGLTTAQARDKSNYAGWNFTTDWYQEDDLRPIGRWEASADGTITNAHQLQLVAAAPSGTYRLSRDIDAGATAGSSNAGIWSSSGFVPIGSGGTPFSGTFDGGGHTISNLTINRSSTDGVGLFSEAGAASVIRDLTLTGTMTGGAYTGGLAGRGSGLIKTVNTAVTVTGTDHVGGLVGEMAGGSVIDSSAANEVNGEGYIGGLIGRVDGTTTTLTRVHADGTVTNISQGGARAFNGGLVGYNNGGTIESSYATGEVRADSGTANYSGGLVGENTGTIRDSYATGNVPGSWDAGGLVGRNWGNISNSYATGSVGGDGMNSVGGLIGDHYTGTLSNVYATGSVNGNGPVGGLIGYMEAGSLADAFASGDANSAFSPVGGLIGLVASGSVTRAYATGSVTWSTGPYNSLTPYAGGLIGFNGGTVSQVYATGSVTGTDVVGGLIGRNNGRVTQAYATGAVSGSGSAIGGLIGSGNGTVTASYWDMDGTGQANSAGGSGAVGLTTAEMQTRSSFSGWDWRVWAPPVTGSYRPELYGVSGVVGGIRSITYGDDPAGAAVTMVGGGWWNSVTGTLSVGSLTATEAGAYDLAVSGASGTTRTGNATRFAGAGIVDKATLTITAANGSMTYGDTPPTGITYTATGWKNGQTSSLLTGVTTSTTATATSNVGSYATSASGGSLSGAATGNYTLSYVNGAMTVTPATLTVTAGNSSMVYGDTPPSDIAYTATGWKNGQTSSLLSSVTTATTATATSNAGSYATSASGGSLSGAATGNYSLSYVDGTMSVTPATLTVTAGNGSMVYGDTPPSDIAYTATGWKNGQTSSLLSSVTTATTATATSNAGSYATSASGGSLSGGATGNYTLSYVNGTMSVTPATLTVTAADSSMVYGDTPPSNIGYTATGWKNGQTDSLLSSVTTSTTATATSNVGSYATSASGGSLGGSATGNYSLSYVDGTMSVTPATLTVTAGSGSMVYGGSVPTIGYATTGWKNGQTGSLLTGVSTGTAATSTSNIGSYATSASGGTLGGDATGNYTILHQSGAVSVTPRQISVTADGKSRVYGDANPTLTYSVGGDGLVNGDTLSGTLATAAGATASLGSYAIGQGTLAASLNYSLVFNPGTLSVTARPITVTADGKSRIYGDANPALTYSVGGASLVNGDTLSGTLATAAGTASAVGAYAIGQGTLAASLNYSLVFNPGTLSVTARPITVTVDSKSRAFGDANPALTYSVGGAGLVNGDTLSGALATAAGTASPAGSYAISQGTLAASSNYALTFGTGVLTVQQADSSSVPPTNAPPPQEVARQVIVATLPRNLVETTGQGTDTAFSGDGIVLSVGDSAPNTGTRSATASASPGADSQGGNGVRQDGGDAACIGGAAGAACAAQPHPANTRVGRFLRFFQQP</sequence>
<dbReference type="KEGG" id="ahu:A6A40_22960"/>
<keyword evidence="4" id="KW-1185">Reference proteome</keyword>
<protein>
    <recommendedName>
        <fullName evidence="2">Filamentous haemagglutinin FhaB/tRNA nuclease CdiA-like TPS domain-containing protein</fullName>
    </recommendedName>
</protein>
<feature type="compositionally biased region" description="Polar residues" evidence="1">
    <location>
        <begin position="3086"/>
        <end position="3098"/>
    </location>
</feature>
<reference evidence="3 4" key="1">
    <citation type="submission" date="2018-04" db="EMBL/GenBank/DDBJ databases">
        <title>Complete genome sequence of the nitrogen-fixing bacterium Azospirillum humicireducens type strain SgZ-5.</title>
        <authorList>
            <person name="Yu Z."/>
        </authorList>
    </citation>
    <scope>NUCLEOTIDE SEQUENCE [LARGE SCALE GENOMIC DNA]</scope>
    <source>
        <strain evidence="3 4">SgZ-5</strain>
        <plasmid evidence="3 4">pYZ3</plasmid>
    </source>
</reference>
<geneLocation type="plasmid" evidence="3 4">
    <name>pYZ3</name>
</geneLocation>
<dbReference type="NCBIfam" id="TIGR01901">
    <property type="entry name" value="adhes_NPXG"/>
    <property type="match status" value="1"/>
</dbReference>
<feature type="region of interest" description="Disordered" evidence="1">
    <location>
        <begin position="1"/>
        <end position="29"/>
    </location>
</feature>
<dbReference type="InterPro" id="IPR006626">
    <property type="entry name" value="PbH1"/>
</dbReference>
<dbReference type="InterPro" id="IPR011050">
    <property type="entry name" value="Pectin_lyase_fold/virulence"/>
</dbReference>
<dbReference type="Proteomes" id="UP000077405">
    <property type="component" value="Plasmid pYZ3"/>
</dbReference>
<dbReference type="SMART" id="SM00710">
    <property type="entry name" value="PbH1"/>
    <property type="match status" value="6"/>
</dbReference>
<dbReference type="SMART" id="SM00912">
    <property type="entry name" value="Haemagg_act"/>
    <property type="match status" value="1"/>
</dbReference>
<evidence type="ECO:0000256" key="1">
    <source>
        <dbReference type="SAM" id="MobiDB-lite"/>
    </source>
</evidence>
<evidence type="ECO:0000259" key="2">
    <source>
        <dbReference type="SMART" id="SM00912"/>
    </source>
</evidence>
<dbReference type="EMBL" id="CP028904">
    <property type="protein sequence ID" value="AWB07912.1"/>
    <property type="molecule type" value="Genomic_DNA"/>
</dbReference>
<dbReference type="Gene3D" id="2.160.20.110">
    <property type="match status" value="7"/>
</dbReference>
<organism evidence="3 4">
    <name type="scientific">Azospirillum humicireducens</name>
    <dbReference type="NCBI Taxonomy" id="1226968"/>
    <lineage>
        <taxon>Bacteria</taxon>
        <taxon>Pseudomonadati</taxon>
        <taxon>Pseudomonadota</taxon>
        <taxon>Alphaproteobacteria</taxon>
        <taxon>Rhodospirillales</taxon>
        <taxon>Azospirillaceae</taxon>
        <taxon>Azospirillum</taxon>
    </lineage>
</organism>